<reference evidence="1" key="1">
    <citation type="submission" date="2020-05" db="EMBL/GenBank/DDBJ databases">
        <authorList>
            <person name="Chiriac C."/>
            <person name="Salcher M."/>
            <person name="Ghai R."/>
            <person name="Kavagutti S V."/>
        </authorList>
    </citation>
    <scope>NUCLEOTIDE SEQUENCE</scope>
</reference>
<gene>
    <name evidence="1" type="ORF">UFOPK1353_00445</name>
</gene>
<evidence type="ECO:0000313" key="1">
    <source>
        <dbReference type="EMBL" id="CAB4532775.1"/>
    </source>
</evidence>
<proteinExistence type="predicted"/>
<protein>
    <submittedName>
        <fullName evidence="1">Unannotated protein</fullName>
    </submittedName>
</protein>
<dbReference type="AlphaFoldDB" id="A0A6J6B1S5"/>
<sequence>MEWLENPDYAELNATKAFRQNSPLKEVTLLEERNGADSRTIWASLAENGDLVISGHDIGPKVERFFGSDEYEFSHTVPSDYVLPFLKILGATKVTDVLTALRHFGGPRYQEITDALETAKQSMPIRFWSHS</sequence>
<name>A0A6J6B1S5_9ZZZZ</name>
<dbReference type="EMBL" id="CAEZSE010000052">
    <property type="protein sequence ID" value="CAB4532775.1"/>
    <property type="molecule type" value="Genomic_DNA"/>
</dbReference>
<organism evidence="1">
    <name type="scientific">freshwater metagenome</name>
    <dbReference type="NCBI Taxonomy" id="449393"/>
    <lineage>
        <taxon>unclassified sequences</taxon>
        <taxon>metagenomes</taxon>
        <taxon>ecological metagenomes</taxon>
    </lineage>
</organism>
<accession>A0A6J6B1S5</accession>